<name>A0A7S8EBE2_9CHLR</name>
<dbReference type="KEGG" id="pmet:G4Y79_05505"/>
<dbReference type="PANTHER" id="PTHR33171:SF17">
    <property type="entry name" value="LARA-LIKE N-TERMINAL DOMAIN-CONTAINING PROTEIN"/>
    <property type="match status" value="1"/>
</dbReference>
<gene>
    <name evidence="2" type="ORF">G4Y79_05505</name>
</gene>
<proteinExistence type="predicted"/>
<protein>
    <submittedName>
        <fullName evidence="2">DUF2088 domain-containing protein</fullName>
    </submittedName>
</protein>
<accession>A0A7S8EBE2</accession>
<feature type="domain" description="LarA-like N-terminal" evidence="1">
    <location>
        <begin position="33"/>
        <end position="193"/>
    </location>
</feature>
<keyword evidence="3" id="KW-1185">Reference proteome</keyword>
<evidence type="ECO:0000313" key="3">
    <source>
        <dbReference type="Proteomes" id="UP000594468"/>
    </source>
</evidence>
<dbReference type="PANTHER" id="PTHR33171">
    <property type="entry name" value="LAR_N DOMAIN-CONTAINING PROTEIN"/>
    <property type="match status" value="1"/>
</dbReference>
<evidence type="ECO:0000313" key="2">
    <source>
        <dbReference type="EMBL" id="QPC83837.1"/>
    </source>
</evidence>
<reference evidence="2 3" key="1">
    <citation type="submission" date="2020-02" db="EMBL/GenBank/DDBJ databases">
        <authorList>
            <person name="Zheng R.K."/>
            <person name="Sun C.M."/>
        </authorList>
    </citation>
    <scope>NUCLEOTIDE SEQUENCE [LARGE SCALE GENOMIC DNA]</scope>
    <source>
        <strain evidence="3">rifampicinis</strain>
    </source>
</reference>
<dbReference type="GO" id="GO:0050043">
    <property type="term" value="F:lactate racemase activity"/>
    <property type="evidence" value="ECO:0007669"/>
    <property type="project" value="InterPro"/>
</dbReference>
<dbReference type="InterPro" id="IPR018657">
    <property type="entry name" value="LarA-like_N"/>
</dbReference>
<organism evidence="2 3">
    <name type="scientific">Phototrophicus methaneseepsis</name>
    <dbReference type="NCBI Taxonomy" id="2710758"/>
    <lineage>
        <taxon>Bacteria</taxon>
        <taxon>Bacillati</taxon>
        <taxon>Chloroflexota</taxon>
        <taxon>Candidatus Thermofontia</taxon>
        <taxon>Phototrophicales</taxon>
        <taxon>Phototrophicaceae</taxon>
        <taxon>Phototrophicus</taxon>
    </lineage>
</organism>
<dbReference type="Proteomes" id="UP000594468">
    <property type="component" value="Chromosome"/>
</dbReference>
<dbReference type="AlphaFoldDB" id="A0A7S8EBE2"/>
<dbReference type="Gene3D" id="3.90.226.30">
    <property type="match status" value="1"/>
</dbReference>
<evidence type="ECO:0000259" key="1">
    <source>
        <dbReference type="Pfam" id="PF09861"/>
    </source>
</evidence>
<dbReference type="Gene3D" id="3.40.50.11440">
    <property type="match status" value="1"/>
</dbReference>
<dbReference type="RefSeq" id="WP_195171901.1">
    <property type="nucleotide sequence ID" value="NZ_CP062983.1"/>
</dbReference>
<dbReference type="InterPro" id="IPR048068">
    <property type="entry name" value="LarA-like"/>
</dbReference>
<dbReference type="Pfam" id="PF09861">
    <property type="entry name" value="Lar_N"/>
    <property type="match status" value="1"/>
</dbReference>
<dbReference type="InterPro" id="IPR043166">
    <property type="entry name" value="LarA-like_C"/>
</dbReference>
<sequence length="420" mass="46180">MGIIAQATASGSDVLDEATIQQTLHQGLEGQYTNQRVLALIPDHTRTIPLGMLFRQLVAALHDVAQLDFMVALGTHPPLDDDALYQLVGITEKERRSTYRHVGLLNHDWDNPGALAEIGVMKVDQIKAIAGDVWHPSLGGDVSIRINKKAMEYDHILIIGPTFPHEVVGFSGGAKYLFPGISGADMINVTHWLGALITILKTIGVKETPMRAMIHAAAECIPTPITLVSMVVLGTDLAGIFIGDHLNAWSAAADLSSERHIKWVDKPYQRVLSQAATMYDELWTASKAMYKLEPAVADGGELIVYAPHLETVSHVHGKYIYEAGYHVRDFYLKQWDAYQHIPLGVLAHGTHLKGSGTFEDGEEKPRINVTLASKIPEAACLQLNLGYMDPDSIVPADWMNQEDEGVLYVPKAGETLYRVR</sequence>
<dbReference type="EMBL" id="CP062983">
    <property type="protein sequence ID" value="QPC83837.1"/>
    <property type="molecule type" value="Genomic_DNA"/>
</dbReference>